<dbReference type="PRINTS" id="PR00032">
    <property type="entry name" value="HTHARAC"/>
</dbReference>
<dbReference type="InterPro" id="IPR050204">
    <property type="entry name" value="AraC_XylS_family_regulators"/>
</dbReference>
<dbReference type="GO" id="GO:0043565">
    <property type="term" value="F:sequence-specific DNA binding"/>
    <property type="evidence" value="ECO:0007669"/>
    <property type="project" value="InterPro"/>
</dbReference>
<dbReference type="EMBL" id="BASZ01000005">
    <property type="protein sequence ID" value="GAD49525.1"/>
    <property type="molecule type" value="Genomic_DNA"/>
</dbReference>
<dbReference type="InterPro" id="IPR009057">
    <property type="entry name" value="Homeodomain-like_sf"/>
</dbReference>
<reference evidence="5 6" key="1">
    <citation type="submission" date="2013-09" db="EMBL/GenBank/DDBJ databases">
        <title>Whole genome shotgun sequence of Novosphingobium tardaugens NBRC 16725.</title>
        <authorList>
            <person name="Isaki S."/>
            <person name="Hosoyama A."/>
            <person name="Tsuchikane K."/>
            <person name="Katsumata H."/>
            <person name="Ando Y."/>
            <person name="Yamazaki S."/>
            <person name="Fujita N."/>
        </authorList>
    </citation>
    <scope>NUCLEOTIDE SEQUENCE [LARGE SCALE GENOMIC DNA]</scope>
    <source>
        <strain evidence="5 6">NBRC 16725</strain>
    </source>
</reference>
<dbReference type="RefSeq" id="WP_021690431.1">
    <property type="nucleotide sequence ID" value="NZ_BASZ01000005.1"/>
</dbReference>
<dbReference type="PANTHER" id="PTHR46796:SF7">
    <property type="entry name" value="ARAC FAMILY TRANSCRIPTIONAL REGULATOR"/>
    <property type="match status" value="1"/>
</dbReference>
<dbReference type="Proteomes" id="UP000016568">
    <property type="component" value="Unassembled WGS sequence"/>
</dbReference>
<proteinExistence type="predicted"/>
<dbReference type="PROSITE" id="PS01124">
    <property type="entry name" value="HTH_ARAC_FAMILY_2"/>
    <property type="match status" value="1"/>
</dbReference>
<keyword evidence="3" id="KW-0804">Transcription</keyword>
<name>U2YLI9_9SPHN</name>
<dbReference type="Pfam" id="PF12833">
    <property type="entry name" value="HTH_18"/>
    <property type="match status" value="1"/>
</dbReference>
<keyword evidence="6" id="KW-1185">Reference proteome</keyword>
<evidence type="ECO:0000256" key="2">
    <source>
        <dbReference type="ARBA" id="ARBA00023125"/>
    </source>
</evidence>
<evidence type="ECO:0000256" key="1">
    <source>
        <dbReference type="ARBA" id="ARBA00023015"/>
    </source>
</evidence>
<dbReference type="InterPro" id="IPR020449">
    <property type="entry name" value="Tscrpt_reg_AraC-type_HTH"/>
</dbReference>
<dbReference type="InterPro" id="IPR018060">
    <property type="entry name" value="HTH_AraC"/>
</dbReference>
<sequence length="286" mass="32911">MEYTPIVLNQQDVAAGRIELVEWHWPDMIEFTRKESELMLEMSLPPLAADASACFPDIAPDKYCFMGTLFVRYPGITIGGRSEGKRIRVIRCIFEERTAQNILRHKPEPPLDFLQSLLNIRNDPLRTLMRLSHRELINPVDRSPEAIEALMNVIVVEMERLFERQRDSQSSGRLAAWQYRRIRDRLSSGESQPTVADLAQLCGISSRHLHRQFLALTGKTISKYIENFWIEQAKEELMNQTSSIRQIAENCGFSHPNSFSRAFRRVSGLSPQKFRQRASTGLGDFS</sequence>
<comment type="caution">
    <text evidence="5">The sequence shown here is derived from an EMBL/GenBank/DDBJ whole genome shotgun (WGS) entry which is preliminary data.</text>
</comment>
<organism evidence="5 6">
    <name type="scientific">Caenibius tardaugens NBRC 16725</name>
    <dbReference type="NCBI Taxonomy" id="1219035"/>
    <lineage>
        <taxon>Bacteria</taxon>
        <taxon>Pseudomonadati</taxon>
        <taxon>Pseudomonadota</taxon>
        <taxon>Alphaproteobacteria</taxon>
        <taxon>Sphingomonadales</taxon>
        <taxon>Erythrobacteraceae</taxon>
        <taxon>Caenibius</taxon>
    </lineage>
</organism>
<gene>
    <name evidence="5" type="ORF">NT2_05_04460</name>
</gene>
<dbReference type="OrthoDB" id="7508028at2"/>
<keyword evidence="1" id="KW-0805">Transcription regulation</keyword>
<keyword evidence="2" id="KW-0238">DNA-binding</keyword>
<dbReference type="SMART" id="SM00342">
    <property type="entry name" value="HTH_ARAC"/>
    <property type="match status" value="1"/>
</dbReference>
<feature type="domain" description="HTH araC/xylS-type" evidence="4">
    <location>
        <begin position="180"/>
        <end position="277"/>
    </location>
</feature>
<dbReference type="SUPFAM" id="SSF46689">
    <property type="entry name" value="Homeodomain-like"/>
    <property type="match status" value="2"/>
</dbReference>
<protein>
    <recommendedName>
        <fullName evidence="4">HTH araC/xylS-type domain-containing protein</fullName>
    </recommendedName>
</protein>
<dbReference type="AlphaFoldDB" id="U2YLI9"/>
<dbReference type="PANTHER" id="PTHR46796">
    <property type="entry name" value="HTH-TYPE TRANSCRIPTIONAL ACTIVATOR RHAS-RELATED"/>
    <property type="match status" value="1"/>
</dbReference>
<evidence type="ECO:0000256" key="3">
    <source>
        <dbReference type="ARBA" id="ARBA00023163"/>
    </source>
</evidence>
<dbReference type="Gene3D" id="1.10.10.60">
    <property type="entry name" value="Homeodomain-like"/>
    <property type="match status" value="2"/>
</dbReference>
<accession>U2YLI9</accession>
<evidence type="ECO:0000259" key="4">
    <source>
        <dbReference type="PROSITE" id="PS01124"/>
    </source>
</evidence>
<dbReference type="GO" id="GO:0003700">
    <property type="term" value="F:DNA-binding transcription factor activity"/>
    <property type="evidence" value="ECO:0007669"/>
    <property type="project" value="InterPro"/>
</dbReference>
<evidence type="ECO:0000313" key="5">
    <source>
        <dbReference type="EMBL" id="GAD49525.1"/>
    </source>
</evidence>
<dbReference type="eggNOG" id="COG2207">
    <property type="taxonomic scope" value="Bacteria"/>
</dbReference>
<dbReference type="KEGG" id="ntd:EGO55_13490"/>
<evidence type="ECO:0000313" key="6">
    <source>
        <dbReference type="Proteomes" id="UP000016568"/>
    </source>
</evidence>